<feature type="transmembrane region" description="Helical" evidence="1">
    <location>
        <begin position="53"/>
        <end position="74"/>
    </location>
</feature>
<evidence type="ECO:0000313" key="5">
    <source>
        <dbReference type="WBParaSite" id="EVEC_0000714201-mRNA-1"/>
    </source>
</evidence>
<name>A0A0N4V9M4_ENTVE</name>
<reference evidence="3 4" key="2">
    <citation type="submission" date="2018-10" db="EMBL/GenBank/DDBJ databases">
        <authorList>
            <consortium name="Pathogen Informatics"/>
        </authorList>
    </citation>
    <scope>NUCLEOTIDE SEQUENCE [LARGE SCALE GENOMIC DNA]</scope>
</reference>
<dbReference type="WBParaSite" id="EVEC_0000714201-mRNA-1">
    <property type="protein sequence ID" value="EVEC_0000714201-mRNA-1"/>
    <property type="gene ID" value="EVEC_0000714201"/>
</dbReference>
<keyword evidence="4" id="KW-1185">Reference proteome</keyword>
<dbReference type="GO" id="GO:0016747">
    <property type="term" value="F:acyltransferase activity, transferring groups other than amino-acyl groups"/>
    <property type="evidence" value="ECO:0007669"/>
    <property type="project" value="InterPro"/>
</dbReference>
<feature type="transmembrane region" description="Helical" evidence="1">
    <location>
        <begin position="344"/>
        <end position="367"/>
    </location>
</feature>
<gene>
    <name evidence="3" type="ORF">EVEC_LOCUS6667</name>
</gene>
<dbReference type="OrthoDB" id="10061508at2759"/>
<dbReference type="PANTHER" id="PTHR23028:SF53">
    <property type="entry name" value="ACYL_TRANSF_3 DOMAIN-CONTAINING PROTEIN"/>
    <property type="match status" value="1"/>
</dbReference>
<keyword evidence="1" id="KW-0472">Membrane</keyword>
<sequence length="417" mass="48026">MASEDAEVKESLLSDNAEERKKTIERRPDIQGLRGLAITYVVIYHLYPKLFSNGFLGLDISFVISGYLITMVLWNQQPITLAVFLNFYKKRIKRIFPAYYTMILLVLLFAFFFLTIRDYSLLKRDTIWAALFATNIHENLQGLNHSAEISSYDFLLHTWPLAVEIQFYFLAPAFVLFFTIPYTGKALWSVTFLVSIYCSVATTGPFQLYSLASRMWQFICGGIAFHSGLKCTWLLIAALITLSPFILMLSLEEVVLRLLITSATMVVVSSESSLTNEYILGNSFMRFIGDISYSVYLYHWPLILFGRYLAEDNTLNFRGEIVAVQFLVILGVVSYWYVEKKFIQWNFSCTLWLLAVLGSLICVGFVIPKTRERQDLPITSDSAWDFRNENATSYGRRFFRSANRAFTDAINVWITKQ</sequence>
<feature type="transmembrane region" description="Helical" evidence="1">
    <location>
        <begin position="95"/>
        <end position="116"/>
    </location>
</feature>
<feature type="transmembrane region" description="Helical" evidence="1">
    <location>
        <begin position="159"/>
        <end position="180"/>
    </location>
</feature>
<feature type="domain" description="Acyltransferase 3" evidence="2">
    <location>
        <begin position="29"/>
        <end position="333"/>
    </location>
</feature>
<dbReference type="Proteomes" id="UP000274131">
    <property type="component" value="Unassembled WGS sequence"/>
</dbReference>
<dbReference type="GO" id="GO:0016020">
    <property type="term" value="C:membrane"/>
    <property type="evidence" value="ECO:0007669"/>
    <property type="project" value="TreeGrafter"/>
</dbReference>
<keyword evidence="1" id="KW-1133">Transmembrane helix</keyword>
<feature type="transmembrane region" description="Helical" evidence="1">
    <location>
        <begin position="187"/>
        <end position="209"/>
    </location>
</feature>
<dbReference type="AlphaFoldDB" id="A0A0N4V9M4"/>
<dbReference type="EMBL" id="UXUI01008601">
    <property type="protein sequence ID" value="VDD91916.1"/>
    <property type="molecule type" value="Genomic_DNA"/>
</dbReference>
<evidence type="ECO:0000313" key="4">
    <source>
        <dbReference type="Proteomes" id="UP000274131"/>
    </source>
</evidence>
<organism evidence="5">
    <name type="scientific">Enterobius vermicularis</name>
    <name type="common">Human pinworm</name>
    <dbReference type="NCBI Taxonomy" id="51028"/>
    <lineage>
        <taxon>Eukaryota</taxon>
        <taxon>Metazoa</taxon>
        <taxon>Ecdysozoa</taxon>
        <taxon>Nematoda</taxon>
        <taxon>Chromadorea</taxon>
        <taxon>Rhabditida</taxon>
        <taxon>Spirurina</taxon>
        <taxon>Oxyuridomorpha</taxon>
        <taxon>Oxyuroidea</taxon>
        <taxon>Oxyuridae</taxon>
        <taxon>Enterobius</taxon>
    </lineage>
</organism>
<dbReference type="PANTHER" id="PTHR23028">
    <property type="entry name" value="ACETYLTRANSFERASE"/>
    <property type="match status" value="1"/>
</dbReference>
<feature type="transmembrane region" description="Helical" evidence="1">
    <location>
        <begin position="291"/>
        <end position="309"/>
    </location>
</feature>
<dbReference type="GO" id="GO:0000271">
    <property type="term" value="P:polysaccharide biosynthetic process"/>
    <property type="evidence" value="ECO:0007669"/>
    <property type="project" value="TreeGrafter"/>
</dbReference>
<feature type="transmembrane region" description="Helical" evidence="1">
    <location>
        <begin position="30"/>
        <end position="47"/>
    </location>
</feature>
<reference evidence="5" key="1">
    <citation type="submission" date="2017-02" db="UniProtKB">
        <authorList>
            <consortium name="WormBaseParasite"/>
        </authorList>
    </citation>
    <scope>IDENTIFICATION</scope>
</reference>
<dbReference type="Pfam" id="PF01757">
    <property type="entry name" value="Acyl_transf_3"/>
    <property type="match status" value="1"/>
</dbReference>
<dbReference type="InterPro" id="IPR002656">
    <property type="entry name" value="Acyl_transf_3_dom"/>
</dbReference>
<keyword evidence="1" id="KW-0812">Transmembrane</keyword>
<feature type="transmembrane region" description="Helical" evidence="1">
    <location>
        <begin position="321"/>
        <end position="338"/>
    </location>
</feature>
<dbReference type="InterPro" id="IPR050879">
    <property type="entry name" value="Acyltransferase_3"/>
</dbReference>
<evidence type="ECO:0000313" key="3">
    <source>
        <dbReference type="EMBL" id="VDD91916.1"/>
    </source>
</evidence>
<evidence type="ECO:0000259" key="2">
    <source>
        <dbReference type="Pfam" id="PF01757"/>
    </source>
</evidence>
<evidence type="ECO:0000256" key="1">
    <source>
        <dbReference type="SAM" id="Phobius"/>
    </source>
</evidence>
<protein>
    <submittedName>
        <fullName evidence="5">Acyl_transf_3 domain-containing protein</fullName>
    </submittedName>
</protein>
<proteinExistence type="predicted"/>
<accession>A0A0N4V9M4</accession>